<evidence type="ECO:0000313" key="3">
    <source>
        <dbReference type="Proteomes" id="UP001519289"/>
    </source>
</evidence>
<keyword evidence="2" id="KW-0167">Capsid protein</keyword>
<protein>
    <submittedName>
        <fullName evidence="2">Spore coat protein CotF</fullName>
    </submittedName>
</protein>
<sequence>MRMTDADRLRDCLCSAKELARLYAGAALESTNNGVREFFLAMHGEETHNQEVLFSFLHTRGWYPTEMAPPERIAQVRERYRAEHDRLGLTEPPSFRRYHTADPKAHPASAEHPDHFRQH</sequence>
<dbReference type="Pfam" id="PF07875">
    <property type="entry name" value="Coat_F"/>
    <property type="match status" value="1"/>
</dbReference>
<feature type="compositionally biased region" description="Basic and acidic residues" evidence="1">
    <location>
        <begin position="99"/>
        <end position="119"/>
    </location>
</feature>
<keyword evidence="3" id="KW-1185">Reference proteome</keyword>
<evidence type="ECO:0000256" key="1">
    <source>
        <dbReference type="SAM" id="MobiDB-lite"/>
    </source>
</evidence>
<comment type="caution">
    <text evidence="2">The sequence shown here is derived from an EMBL/GenBank/DDBJ whole genome shotgun (WGS) entry which is preliminary data.</text>
</comment>
<evidence type="ECO:0000313" key="2">
    <source>
        <dbReference type="EMBL" id="MBP2019054.1"/>
    </source>
</evidence>
<dbReference type="Proteomes" id="UP001519289">
    <property type="component" value="Unassembled WGS sequence"/>
</dbReference>
<gene>
    <name evidence="2" type="ORF">J2Z79_002470</name>
</gene>
<accession>A0ABS4JX67</accession>
<reference evidence="2 3" key="1">
    <citation type="submission" date="2021-03" db="EMBL/GenBank/DDBJ databases">
        <title>Genomic Encyclopedia of Type Strains, Phase IV (KMG-IV): sequencing the most valuable type-strain genomes for metagenomic binning, comparative biology and taxonomic classification.</title>
        <authorList>
            <person name="Goeker M."/>
        </authorList>
    </citation>
    <scope>NUCLEOTIDE SEQUENCE [LARGE SCALE GENOMIC DNA]</scope>
    <source>
        <strain evidence="2 3">DSM 27138</strain>
    </source>
</reference>
<name>A0ABS4JX67_9FIRM</name>
<organism evidence="2 3">
    <name type="scientific">Symbiobacterium terraclitae</name>
    <dbReference type="NCBI Taxonomy" id="557451"/>
    <lineage>
        <taxon>Bacteria</taxon>
        <taxon>Bacillati</taxon>
        <taxon>Bacillota</taxon>
        <taxon>Clostridia</taxon>
        <taxon>Eubacteriales</taxon>
        <taxon>Symbiobacteriaceae</taxon>
        <taxon>Symbiobacterium</taxon>
    </lineage>
</organism>
<dbReference type="EMBL" id="JAGGLG010000021">
    <property type="protein sequence ID" value="MBP2019054.1"/>
    <property type="molecule type" value="Genomic_DNA"/>
</dbReference>
<keyword evidence="2" id="KW-0946">Virion</keyword>
<dbReference type="InterPro" id="IPR012851">
    <property type="entry name" value="Spore_coat_CotF-like"/>
</dbReference>
<feature type="region of interest" description="Disordered" evidence="1">
    <location>
        <begin position="85"/>
        <end position="119"/>
    </location>
</feature>
<proteinExistence type="predicted"/>